<dbReference type="RefSeq" id="XP_069311710.1">
    <property type="nucleotide sequence ID" value="XM_069446762.1"/>
</dbReference>
<dbReference type="InterPro" id="IPR029055">
    <property type="entry name" value="Ntn_hydrolases_N"/>
</dbReference>
<dbReference type="PANTHER" id="PTHR10188">
    <property type="entry name" value="L-ASPARAGINASE"/>
    <property type="match status" value="1"/>
</dbReference>
<protein>
    <recommendedName>
        <fullName evidence="3">L-asparaginase</fullName>
    </recommendedName>
</protein>
<dbReference type="Gene3D" id="3.60.20.30">
    <property type="entry name" value="(Glycosyl)asparaginase"/>
    <property type="match status" value="1"/>
</dbReference>
<gene>
    <name evidence="1" type="ORF">ACET3X_001468</name>
</gene>
<proteinExistence type="predicted"/>
<dbReference type="CDD" id="cd04701">
    <property type="entry name" value="Asparaginase_2"/>
    <property type="match status" value="1"/>
</dbReference>
<evidence type="ECO:0008006" key="3">
    <source>
        <dbReference type="Google" id="ProtNLM"/>
    </source>
</evidence>
<comment type="caution">
    <text evidence="1">The sequence shown here is derived from an EMBL/GenBank/DDBJ whole genome shotgun (WGS) entry which is preliminary data.</text>
</comment>
<accession>A0ABR3V056</accession>
<dbReference type="Pfam" id="PF01112">
    <property type="entry name" value="Asparaginase_2"/>
    <property type="match status" value="1"/>
</dbReference>
<name>A0ABR3V056_9PLEO</name>
<evidence type="ECO:0000313" key="1">
    <source>
        <dbReference type="EMBL" id="KAL1801126.1"/>
    </source>
</evidence>
<dbReference type="PANTHER" id="PTHR10188:SF43">
    <property type="entry name" value="ASPARAGINASE (EUROFUNG)"/>
    <property type="match status" value="1"/>
</dbReference>
<sequence length="439" mass="48216">MAEQRVPHGTTESSIKPRIIIHGGAGNITRTSIPRDRYDEYRTSLLNILDKAEKLLRRPDSTALDVATYAVSLLEDDPLYNSGKGAVFTREGKNELECSIMVSNGYSKRGVGCMLLRHIKNPIKLAREVLIRGEEVDGGGAADHCQYSGEFVEGLAKEWGLEIVDSSYFFTQKRWDEHRRALTEEKKKVKMDMSKNEVSDWEKDNYVPLGTCGAVVVDSFGTVCTATSTGGLTNKVPGRIGDTPTIGAGFWAEEWYDEKPAGPQMVYQPPTSPASQIDKLSRGDIRDVVGDCIPFLKSPVVRETVSSFTKPYEKPMPTRHAVGLSGTGNGDSFLRTCAARTTAARSKFSATSLSDATTWMAGPDGQLQQSAGKRWGATHEGTGGIIGIELVSSKVNVVQDFNCGGMFRAWTDDDGSPRCLVFRKEGWENGPKNWDDRLR</sequence>
<dbReference type="Proteomes" id="UP001578633">
    <property type="component" value="Chromosome 1"/>
</dbReference>
<dbReference type="GeneID" id="96081790"/>
<organism evidence="1 2">
    <name type="scientific">Alternaria dauci</name>
    <dbReference type="NCBI Taxonomy" id="48095"/>
    <lineage>
        <taxon>Eukaryota</taxon>
        <taxon>Fungi</taxon>
        <taxon>Dikarya</taxon>
        <taxon>Ascomycota</taxon>
        <taxon>Pezizomycotina</taxon>
        <taxon>Dothideomycetes</taxon>
        <taxon>Pleosporomycetidae</taxon>
        <taxon>Pleosporales</taxon>
        <taxon>Pleosporineae</taxon>
        <taxon>Pleosporaceae</taxon>
        <taxon>Alternaria</taxon>
        <taxon>Alternaria sect. Porri</taxon>
    </lineage>
</organism>
<keyword evidence="2" id="KW-1185">Reference proteome</keyword>
<dbReference type="EMBL" id="JBHGVX010000001">
    <property type="protein sequence ID" value="KAL1801126.1"/>
    <property type="molecule type" value="Genomic_DNA"/>
</dbReference>
<dbReference type="SUPFAM" id="SSF56235">
    <property type="entry name" value="N-terminal nucleophile aminohydrolases (Ntn hydrolases)"/>
    <property type="match status" value="1"/>
</dbReference>
<reference evidence="1 2" key="1">
    <citation type="submission" date="2024-09" db="EMBL/GenBank/DDBJ databases">
        <title>T2T genomes of carrot and Alternaria dauci and their utility for understanding host-pathogen interaction during carrot leaf blight disease.</title>
        <authorList>
            <person name="Liu W."/>
            <person name="Xu S."/>
            <person name="Ou C."/>
            <person name="Liu X."/>
            <person name="Zhuang F."/>
            <person name="Deng X.W."/>
        </authorList>
    </citation>
    <scope>NUCLEOTIDE SEQUENCE [LARGE SCALE GENOMIC DNA]</scope>
    <source>
        <strain evidence="1 2">A2016</strain>
    </source>
</reference>
<evidence type="ECO:0000313" key="2">
    <source>
        <dbReference type="Proteomes" id="UP001578633"/>
    </source>
</evidence>
<dbReference type="InterPro" id="IPR000246">
    <property type="entry name" value="Peptidase_T2"/>
</dbReference>